<comment type="cofactor">
    <cofactor evidence="1 9">
        <name>FAD</name>
        <dbReference type="ChEBI" id="CHEBI:57692"/>
    </cofactor>
</comment>
<dbReference type="PROSITE" id="PS00624">
    <property type="entry name" value="GMC_OXRED_2"/>
    <property type="match status" value="1"/>
</dbReference>
<evidence type="ECO:0000256" key="10">
    <source>
        <dbReference type="RuleBase" id="RU003968"/>
    </source>
</evidence>
<feature type="binding site" evidence="9">
    <location>
        <begin position="26"/>
        <end position="27"/>
    </location>
    <ligand>
        <name>FAD</name>
        <dbReference type="ChEBI" id="CHEBI:57692"/>
    </ligand>
</feature>
<keyword evidence="3 10" id="KW-0285">Flavoprotein</keyword>
<keyword evidence="14" id="KW-1185">Reference proteome</keyword>
<evidence type="ECO:0000259" key="12">
    <source>
        <dbReference type="PROSITE" id="PS00624"/>
    </source>
</evidence>
<dbReference type="InterPro" id="IPR012132">
    <property type="entry name" value="GMC_OxRdtase"/>
</dbReference>
<protein>
    <submittedName>
        <fullName evidence="13">GMC oxidoreductase</fullName>
    </submittedName>
</protein>
<organism evidence="13 14">
    <name type="scientific">Hydnomerulius pinastri MD-312</name>
    <dbReference type="NCBI Taxonomy" id="994086"/>
    <lineage>
        <taxon>Eukaryota</taxon>
        <taxon>Fungi</taxon>
        <taxon>Dikarya</taxon>
        <taxon>Basidiomycota</taxon>
        <taxon>Agaricomycotina</taxon>
        <taxon>Agaricomycetes</taxon>
        <taxon>Agaricomycetidae</taxon>
        <taxon>Boletales</taxon>
        <taxon>Boletales incertae sedis</taxon>
        <taxon>Leucogyrophana</taxon>
    </lineage>
</organism>
<dbReference type="EMBL" id="KN839862">
    <property type="protein sequence ID" value="KIJ61494.1"/>
    <property type="molecule type" value="Genomic_DNA"/>
</dbReference>
<gene>
    <name evidence="13" type="ORF">HYDPIDRAFT_116003</name>
</gene>
<dbReference type="GO" id="GO:0016614">
    <property type="term" value="F:oxidoreductase activity, acting on CH-OH group of donors"/>
    <property type="evidence" value="ECO:0007669"/>
    <property type="project" value="InterPro"/>
</dbReference>
<keyword evidence="7" id="KW-0325">Glycoprotein</keyword>
<evidence type="ECO:0000313" key="13">
    <source>
        <dbReference type="EMBL" id="KIJ61494.1"/>
    </source>
</evidence>
<evidence type="ECO:0000256" key="1">
    <source>
        <dbReference type="ARBA" id="ARBA00001974"/>
    </source>
</evidence>
<dbReference type="Gene3D" id="3.30.560.10">
    <property type="entry name" value="Glucose Oxidase, domain 3"/>
    <property type="match status" value="1"/>
</dbReference>
<feature type="domain" description="Glucose-methanol-choline oxidoreductase N-terminal" evidence="12">
    <location>
        <begin position="287"/>
        <end position="301"/>
    </location>
</feature>
<keyword evidence="6" id="KW-0560">Oxidoreductase</keyword>
<evidence type="ECO:0000256" key="6">
    <source>
        <dbReference type="ARBA" id="ARBA00023002"/>
    </source>
</evidence>
<evidence type="ECO:0000256" key="3">
    <source>
        <dbReference type="ARBA" id="ARBA00022630"/>
    </source>
</evidence>
<keyword evidence="5 9" id="KW-0274">FAD</keyword>
<dbReference type="GO" id="GO:0050660">
    <property type="term" value="F:flavin adenine dinucleotide binding"/>
    <property type="evidence" value="ECO:0007669"/>
    <property type="project" value="InterPro"/>
</dbReference>
<dbReference type="PANTHER" id="PTHR11552:SF201">
    <property type="entry name" value="GLUCOSE-METHANOL-CHOLINE OXIDOREDUCTASE N-TERMINAL DOMAIN-CONTAINING PROTEIN"/>
    <property type="match status" value="1"/>
</dbReference>
<dbReference type="Proteomes" id="UP000053820">
    <property type="component" value="Unassembled WGS sequence"/>
</dbReference>
<reference evidence="13 14" key="1">
    <citation type="submission" date="2014-04" db="EMBL/GenBank/DDBJ databases">
        <title>Evolutionary Origins and Diversification of the Mycorrhizal Mutualists.</title>
        <authorList>
            <consortium name="DOE Joint Genome Institute"/>
            <consortium name="Mycorrhizal Genomics Consortium"/>
            <person name="Kohler A."/>
            <person name="Kuo A."/>
            <person name="Nagy L.G."/>
            <person name="Floudas D."/>
            <person name="Copeland A."/>
            <person name="Barry K.W."/>
            <person name="Cichocki N."/>
            <person name="Veneault-Fourrey C."/>
            <person name="LaButti K."/>
            <person name="Lindquist E.A."/>
            <person name="Lipzen A."/>
            <person name="Lundell T."/>
            <person name="Morin E."/>
            <person name="Murat C."/>
            <person name="Riley R."/>
            <person name="Ohm R."/>
            <person name="Sun H."/>
            <person name="Tunlid A."/>
            <person name="Henrissat B."/>
            <person name="Grigoriev I.V."/>
            <person name="Hibbett D.S."/>
            <person name="Martin F."/>
        </authorList>
    </citation>
    <scope>NUCLEOTIDE SEQUENCE [LARGE SCALE GENOMIC DNA]</scope>
    <source>
        <strain evidence="13 14">MD-312</strain>
    </source>
</reference>
<dbReference type="InterPro" id="IPR036188">
    <property type="entry name" value="FAD/NAD-bd_sf"/>
</dbReference>
<dbReference type="OrthoDB" id="269227at2759"/>
<evidence type="ECO:0000259" key="11">
    <source>
        <dbReference type="PROSITE" id="PS00623"/>
    </source>
</evidence>
<dbReference type="Pfam" id="PF05199">
    <property type="entry name" value="GMC_oxred_C"/>
    <property type="match status" value="1"/>
</dbReference>
<keyword evidence="4" id="KW-0732">Signal</keyword>
<evidence type="ECO:0000256" key="9">
    <source>
        <dbReference type="PIRSR" id="PIRSR000137-2"/>
    </source>
</evidence>
<feature type="active site" description="Proton donor" evidence="8">
    <location>
        <position position="543"/>
    </location>
</feature>
<evidence type="ECO:0000256" key="7">
    <source>
        <dbReference type="ARBA" id="ARBA00023180"/>
    </source>
</evidence>
<dbReference type="InterPro" id="IPR007867">
    <property type="entry name" value="GMC_OxRtase_C"/>
</dbReference>
<dbReference type="SUPFAM" id="SSF51905">
    <property type="entry name" value="FAD/NAD(P)-binding domain"/>
    <property type="match status" value="1"/>
</dbReference>
<dbReference type="SUPFAM" id="SSF54373">
    <property type="entry name" value="FAD-linked reductases, C-terminal domain"/>
    <property type="match status" value="1"/>
</dbReference>
<evidence type="ECO:0000256" key="2">
    <source>
        <dbReference type="ARBA" id="ARBA00010790"/>
    </source>
</evidence>
<sequence length="608" mass="67237">MSEKSSADISDVQGREFDYVIVGGGTSGLCLASRLAEDPNITVLVLEAGSDHLKDDNILVPAQFGSHFSNPKYDWAIKTTPQGQEGRVYTWTRGKALGGSSAINFLCWNKPPREEIDHWEQLGNDGWNWERYQKSLRKLEGYHLPTERSIALHKLNFDDLDIGKDGPIKLLHPATITQPELKAYETWLKLGIPEAAAPMSGDPKGALFMPITVDPTTYTRSYATNVFFLPHGDRNNLTVLTSAYVNKILTRQRESPEEQLTATGVEFTHGDIVHTVQARKEVILCAGALKSPQILELSGIGRKEVLNAAGIPVQLELDGVGENLQEHQFVTTTYELAESYEGITIDSRRGEANHEEHLRKLRESREGAFTLGITGFAFTRLEAISSPDRAKEILALAKQYENNSKYSEGLQAQYNIQAARLKDAAPCEIILYPGFFGFPNPPQPGKKYFTIMAALNHNFSRGTIHVKSSNPADSADVDPRYYEEDIDLQIFVETLKFARKVAESAPLNEILASPLKEVNPGPDVKTDEDLREYIKKYGGTTFHTIGTLSMLPQDKGGVVDKDLKVYGTANIRVVDLSIAPLHIAAHTMATAYAIAEQAADIIKGKSKL</sequence>
<comment type="similarity">
    <text evidence="2 10">Belongs to the GMC oxidoreductase family.</text>
</comment>
<dbReference type="AlphaFoldDB" id="A0A0C9V763"/>
<dbReference type="PIRSF" id="PIRSF000137">
    <property type="entry name" value="Alcohol_oxidase"/>
    <property type="match status" value="1"/>
</dbReference>
<name>A0A0C9V763_9AGAM</name>
<evidence type="ECO:0000256" key="4">
    <source>
        <dbReference type="ARBA" id="ARBA00022729"/>
    </source>
</evidence>
<feature type="domain" description="Glucose-methanol-choline oxidoreductase N-terminal" evidence="11">
    <location>
        <begin position="94"/>
        <end position="117"/>
    </location>
</feature>
<dbReference type="PROSITE" id="PS00623">
    <property type="entry name" value="GMC_OXRED_1"/>
    <property type="match status" value="1"/>
</dbReference>
<dbReference type="InterPro" id="IPR000172">
    <property type="entry name" value="GMC_OxRdtase_N"/>
</dbReference>
<feature type="active site" description="Proton acceptor" evidence="8">
    <location>
        <position position="586"/>
    </location>
</feature>
<feature type="binding site" evidence="9">
    <location>
        <position position="245"/>
    </location>
    <ligand>
        <name>FAD</name>
        <dbReference type="ChEBI" id="CHEBI:57692"/>
    </ligand>
</feature>
<evidence type="ECO:0000313" key="14">
    <source>
        <dbReference type="Proteomes" id="UP000053820"/>
    </source>
</evidence>
<dbReference type="HOGENOM" id="CLU_002865_6_0_1"/>
<evidence type="ECO:0000256" key="5">
    <source>
        <dbReference type="ARBA" id="ARBA00022827"/>
    </source>
</evidence>
<evidence type="ECO:0000256" key="8">
    <source>
        <dbReference type="PIRSR" id="PIRSR000137-1"/>
    </source>
</evidence>
<proteinExistence type="inferred from homology"/>
<dbReference type="Pfam" id="PF00732">
    <property type="entry name" value="GMC_oxred_N"/>
    <property type="match status" value="1"/>
</dbReference>
<accession>A0A0C9V763</accession>
<dbReference type="Gene3D" id="3.50.50.60">
    <property type="entry name" value="FAD/NAD(P)-binding domain"/>
    <property type="match status" value="1"/>
</dbReference>
<dbReference type="PANTHER" id="PTHR11552">
    <property type="entry name" value="GLUCOSE-METHANOL-CHOLINE GMC OXIDOREDUCTASE"/>
    <property type="match status" value="1"/>
</dbReference>